<evidence type="ECO:0000313" key="5">
    <source>
        <dbReference type="Proteomes" id="UP000806542"/>
    </source>
</evidence>
<gene>
    <name evidence="4" type="ORF">INF28_10485</name>
</gene>
<sequence>MKVNNKQIINIMLCICLIASSVMYISQSTYASGVEEIWQAVMDTEVKIEQGWDYTSGAPILNSASFQNGKWVSEWAWETGEGRIGDITDEGFKLYDLKSKKHWWGPYHKLNDTAPNMEFGDSVRITMDFSTNEISKITNKMQLWLRCLESDGNGYSLFSVRNGDGNTTGTYKPYTASIEEYWINANELVGSLSDNTSYKITIIARQSLSGEAYDLSYTLKDLTNGTTVAKVTQNEYKFFDPSKIRGLGFKVQNVNVDNESSDVIGSGEQFLTVKSLKMEKSSNSSLPVATFTPENGARPVPIDTNVVVKFDKEVEPFTADNVSITNGASVVSVEMDENNMGAVINLANLQKRSEYTVTLSRIVQKYGTTENEYSTSFITGEDIYFGDLYRSPNKIEDNFDNFATKAEIDYGNFADDKEWKAGKLWAYEIGYEADYNQGNTYDFTADSANTLIEGKNGMLVAYNNYFKDSSTDTRNLRQAVCKKIPSIDVNQHQDLIISMDIWHSGRQWINNPYFGISLANSKNTWNNRVIYAMANGGSVWQAFSWGPTLETIDYNLWTGAIDGELVNVSNDWEVNGWRTEGWCRLIASFQYNESSQKYDLTMTLKGLDKQGEDSYTIEGIDPAALAEYDTIRLIQGKNEGLLGGNEKIEIAKIDNFSVQVGDGTDSLITGTNSLKLDYKNFGDTPTDLRAFVTVFHKDDNILESCSTEVVTLNPGDGTIYLPDVEIDDLSTNELKVFLFDDNCAPMSSVKQFNQ</sequence>
<reference evidence="4" key="1">
    <citation type="submission" date="2020-10" db="EMBL/GenBank/DDBJ databases">
        <title>ChiBAC.</title>
        <authorList>
            <person name="Zenner C."/>
            <person name="Hitch T.C.A."/>
            <person name="Clavel T."/>
        </authorList>
    </citation>
    <scope>NUCLEOTIDE SEQUENCE</scope>
    <source>
        <strain evidence="4">DSM 107454</strain>
    </source>
</reference>
<dbReference type="Pfam" id="PF13205">
    <property type="entry name" value="Big_5"/>
    <property type="match status" value="1"/>
</dbReference>
<accession>A0A9D5R8Y0</accession>
<organism evidence="4 5">
    <name type="scientific">Ructibacterium gallinarum</name>
    <dbReference type="NCBI Taxonomy" id="2779355"/>
    <lineage>
        <taxon>Bacteria</taxon>
        <taxon>Bacillati</taxon>
        <taxon>Bacillota</taxon>
        <taxon>Clostridia</taxon>
        <taxon>Eubacteriales</taxon>
        <taxon>Oscillospiraceae</taxon>
        <taxon>Ructibacterium</taxon>
    </lineage>
</organism>
<dbReference type="InterPro" id="IPR032812">
    <property type="entry name" value="SbsA_Ig"/>
</dbReference>
<keyword evidence="5" id="KW-1185">Reference proteome</keyword>
<dbReference type="Gene3D" id="2.60.40.1220">
    <property type="match status" value="1"/>
</dbReference>
<evidence type="ECO:0000259" key="3">
    <source>
        <dbReference type="Pfam" id="PF13205"/>
    </source>
</evidence>
<evidence type="ECO:0000256" key="2">
    <source>
        <dbReference type="SAM" id="SignalP"/>
    </source>
</evidence>
<name>A0A9D5R8Y0_9FIRM</name>
<feature type="chain" id="PRO_5039260320" evidence="2">
    <location>
        <begin position="32"/>
        <end position="754"/>
    </location>
</feature>
<dbReference type="InterPro" id="IPR014755">
    <property type="entry name" value="Cu-Rt/internalin_Ig-like"/>
</dbReference>
<dbReference type="AlphaFoldDB" id="A0A9D5R8Y0"/>
<protein>
    <submittedName>
        <fullName evidence="4">Ig-like domain-containing protein</fullName>
    </submittedName>
</protein>
<feature type="domain" description="SbsA Ig-like" evidence="3">
    <location>
        <begin position="287"/>
        <end position="379"/>
    </location>
</feature>
<dbReference type="RefSeq" id="WP_226393427.1">
    <property type="nucleotide sequence ID" value="NZ_JADCKB010000025.1"/>
</dbReference>
<dbReference type="EMBL" id="JADCKB010000025">
    <property type="protein sequence ID" value="MBE5040886.1"/>
    <property type="molecule type" value="Genomic_DNA"/>
</dbReference>
<evidence type="ECO:0000313" key="4">
    <source>
        <dbReference type="EMBL" id="MBE5040886.1"/>
    </source>
</evidence>
<evidence type="ECO:0000256" key="1">
    <source>
        <dbReference type="ARBA" id="ARBA00022729"/>
    </source>
</evidence>
<proteinExistence type="predicted"/>
<dbReference type="Proteomes" id="UP000806542">
    <property type="component" value="Unassembled WGS sequence"/>
</dbReference>
<keyword evidence="1 2" id="KW-0732">Signal</keyword>
<comment type="caution">
    <text evidence="4">The sequence shown here is derived from an EMBL/GenBank/DDBJ whole genome shotgun (WGS) entry which is preliminary data.</text>
</comment>
<feature type="signal peptide" evidence="2">
    <location>
        <begin position="1"/>
        <end position="31"/>
    </location>
</feature>